<dbReference type="RefSeq" id="WP_310139015.1">
    <property type="nucleotide sequence ID" value="NZ_JAVDTR010000005.1"/>
</dbReference>
<dbReference type="Proteomes" id="UP001254832">
    <property type="component" value="Unassembled WGS sequence"/>
</dbReference>
<keyword evidence="1" id="KW-0472">Membrane</keyword>
<keyword evidence="1" id="KW-1133">Transmembrane helix</keyword>
<organism evidence="2 3">
    <name type="scientific">Paenibacillus amylolyticus</name>
    <dbReference type="NCBI Taxonomy" id="1451"/>
    <lineage>
        <taxon>Bacteria</taxon>
        <taxon>Bacillati</taxon>
        <taxon>Bacillota</taxon>
        <taxon>Bacilli</taxon>
        <taxon>Bacillales</taxon>
        <taxon>Paenibacillaceae</taxon>
        <taxon>Paenibacillus</taxon>
    </lineage>
</organism>
<evidence type="ECO:0000313" key="2">
    <source>
        <dbReference type="EMBL" id="MDR6723625.1"/>
    </source>
</evidence>
<dbReference type="AlphaFoldDB" id="A0AAP5H1M1"/>
<dbReference type="EMBL" id="JAVDTR010000005">
    <property type="protein sequence ID" value="MDR6723625.1"/>
    <property type="molecule type" value="Genomic_DNA"/>
</dbReference>
<feature type="transmembrane region" description="Helical" evidence="1">
    <location>
        <begin position="6"/>
        <end position="22"/>
    </location>
</feature>
<gene>
    <name evidence="2" type="ORF">J2W91_002087</name>
</gene>
<name>A0AAP5H1M1_PAEAM</name>
<protein>
    <submittedName>
        <fullName evidence="2">Uncharacterized protein</fullName>
    </submittedName>
</protein>
<comment type="caution">
    <text evidence="2">The sequence shown here is derived from an EMBL/GenBank/DDBJ whole genome shotgun (WGS) entry which is preliminary data.</text>
</comment>
<sequence length="175" mass="20115">MKHKILISIISVVIILTGIYLYKDREIIALKTGTTPPLQWDDPYENDEEPIQLTAQNQTLSNPDVHLTEFYYLPKSKKLQFGLWYRKKNYQPNQTANIPDRIFQVTIQDTQGQIFNDDTVVKTEGIWDEFQRRSISIDLDHLENQGTIEVTVSLIAQDGTTITPLESASFKVTIS</sequence>
<evidence type="ECO:0000313" key="3">
    <source>
        <dbReference type="Proteomes" id="UP001254832"/>
    </source>
</evidence>
<proteinExistence type="predicted"/>
<accession>A0AAP5H1M1</accession>
<reference evidence="2" key="1">
    <citation type="submission" date="2023-07" db="EMBL/GenBank/DDBJ databases">
        <title>Sorghum-associated microbial communities from plants grown in Nebraska, USA.</title>
        <authorList>
            <person name="Schachtman D."/>
        </authorList>
    </citation>
    <scope>NUCLEOTIDE SEQUENCE</scope>
    <source>
        <strain evidence="2">BE80</strain>
    </source>
</reference>
<evidence type="ECO:0000256" key="1">
    <source>
        <dbReference type="SAM" id="Phobius"/>
    </source>
</evidence>
<keyword evidence="1" id="KW-0812">Transmembrane</keyword>